<dbReference type="Gene3D" id="3.30.160.60">
    <property type="entry name" value="Classic Zinc Finger"/>
    <property type="match status" value="3"/>
</dbReference>
<name>A0A7S0KT03_MICPS</name>
<protein>
    <recommendedName>
        <fullName evidence="9">C2H2-type domain-containing protein</fullName>
    </recommendedName>
</protein>
<gene>
    <name evidence="10" type="ORF">MSP1404_LOCUS8726</name>
</gene>
<dbReference type="PROSITE" id="PS00028">
    <property type="entry name" value="ZINC_FINGER_C2H2_1"/>
    <property type="match status" value="4"/>
</dbReference>
<dbReference type="PANTHER" id="PTHR14003">
    <property type="entry name" value="TRANSCRIPTIONAL REPRESSOR PROTEIN YY"/>
    <property type="match status" value="1"/>
</dbReference>
<feature type="domain" description="C2H2-type" evidence="9">
    <location>
        <begin position="416"/>
        <end position="445"/>
    </location>
</feature>
<keyword evidence="4 7" id="KW-0863">Zinc-finger</keyword>
<evidence type="ECO:0000256" key="7">
    <source>
        <dbReference type="PROSITE-ProRule" id="PRU00042"/>
    </source>
</evidence>
<feature type="region of interest" description="Disordered" evidence="8">
    <location>
        <begin position="1"/>
        <end position="43"/>
    </location>
</feature>
<evidence type="ECO:0000256" key="4">
    <source>
        <dbReference type="ARBA" id="ARBA00022771"/>
    </source>
</evidence>
<dbReference type="GO" id="GO:0031519">
    <property type="term" value="C:PcG protein complex"/>
    <property type="evidence" value="ECO:0007669"/>
    <property type="project" value="TreeGrafter"/>
</dbReference>
<feature type="domain" description="C2H2-type" evidence="9">
    <location>
        <begin position="356"/>
        <end position="383"/>
    </location>
</feature>
<dbReference type="GO" id="GO:0000981">
    <property type="term" value="F:DNA-binding transcription factor activity, RNA polymerase II-specific"/>
    <property type="evidence" value="ECO:0007669"/>
    <property type="project" value="TreeGrafter"/>
</dbReference>
<feature type="region of interest" description="Disordered" evidence="8">
    <location>
        <begin position="303"/>
        <end position="335"/>
    </location>
</feature>
<evidence type="ECO:0000259" key="9">
    <source>
        <dbReference type="PROSITE" id="PS50157"/>
    </source>
</evidence>
<evidence type="ECO:0000256" key="5">
    <source>
        <dbReference type="ARBA" id="ARBA00022833"/>
    </source>
</evidence>
<evidence type="ECO:0000313" key="10">
    <source>
        <dbReference type="EMBL" id="CAD8591322.1"/>
    </source>
</evidence>
<comment type="subcellular location">
    <subcellularLocation>
        <location evidence="1">Nucleus</location>
    </subcellularLocation>
</comment>
<keyword evidence="3" id="KW-0677">Repeat</keyword>
<dbReference type="FunFam" id="3.30.160.60:FF:001102">
    <property type="entry name" value="Transcription factor IIIA"/>
    <property type="match status" value="1"/>
</dbReference>
<feature type="region of interest" description="Disordered" evidence="8">
    <location>
        <begin position="157"/>
        <end position="193"/>
    </location>
</feature>
<keyword evidence="6" id="KW-0539">Nucleus</keyword>
<dbReference type="PROSITE" id="PS50157">
    <property type="entry name" value="ZINC_FINGER_C2H2_2"/>
    <property type="match status" value="4"/>
</dbReference>
<dbReference type="InterPro" id="IPR013087">
    <property type="entry name" value="Znf_C2H2_type"/>
</dbReference>
<evidence type="ECO:0000256" key="8">
    <source>
        <dbReference type="SAM" id="MobiDB-lite"/>
    </source>
</evidence>
<evidence type="ECO:0000256" key="1">
    <source>
        <dbReference type="ARBA" id="ARBA00004123"/>
    </source>
</evidence>
<dbReference type="PANTHER" id="PTHR14003:SF19">
    <property type="entry name" value="YY2 TRANSCRIPTION FACTOR"/>
    <property type="match status" value="1"/>
</dbReference>
<dbReference type="GO" id="GO:0000978">
    <property type="term" value="F:RNA polymerase II cis-regulatory region sequence-specific DNA binding"/>
    <property type="evidence" value="ECO:0007669"/>
    <property type="project" value="TreeGrafter"/>
</dbReference>
<organism evidence="10">
    <name type="scientific">Micromonas pusilla</name>
    <name type="common">Picoplanktonic green alga</name>
    <name type="synonym">Chromulina pusilla</name>
    <dbReference type="NCBI Taxonomy" id="38833"/>
    <lineage>
        <taxon>Eukaryota</taxon>
        <taxon>Viridiplantae</taxon>
        <taxon>Chlorophyta</taxon>
        <taxon>Mamiellophyceae</taxon>
        <taxon>Mamiellales</taxon>
        <taxon>Mamiellaceae</taxon>
        <taxon>Micromonas</taxon>
    </lineage>
</organism>
<reference evidence="10" key="1">
    <citation type="submission" date="2021-01" db="EMBL/GenBank/DDBJ databases">
        <authorList>
            <person name="Corre E."/>
            <person name="Pelletier E."/>
            <person name="Niang G."/>
            <person name="Scheremetjew M."/>
            <person name="Finn R."/>
            <person name="Kale V."/>
            <person name="Holt S."/>
            <person name="Cochrane G."/>
            <person name="Meng A."/>
            <person name="Brown T."/>
            <person name="Cohen L."/>
        </authorList>
    </citation>
    <scope>NUCLEOTIDE SEQUENCE</scope>
    <source>
        <strain evidence="10">CCMP494</strain>
    </source>
</reference>
<evidence type="ECO:0000256" key="2">
    <source>
        <dbReference type="ARBA" id="ARBA00022723"/>
    </source>
</evidence>
<evidence type="ECO:0000256" key="3">
    <source>
        <dbReference type="ARBA" id="ARBA00022737"/>
    </source>
</evidence>
<proteinExistence type="predicted"/>
<accession>A0A7S0KT03</accession>
<dbReference type="Pfam" id="PF00096">
    <property type="entry name" value="zf-C2H2"/>
    <property type="match status" value="1"/>
</dbReference>
<keyword evidence="2" id="KW-0479">Metal-binding</keyword>
<dbReference type="GO" id="GO:0000785">
    <property type="term" value="C:chromatin"/>
    <property type="evidence" value="ECO:0007669"/>
    <property type="project" value="TreeGrafter"/>
</dbReference>
<evidence type="ECO:0000256" key="6">
    <source>
        <dbReference type="ARBA" id="ARBA00023242"/>
    </source>
</evidence>
<feature type="domain" description="C2H2-type" evidence="9">
    <location>
        <begin position="446"/>
        <end position="476"/>
    </location>
</feature>
<keyword evidence="5" id="KW-0862">Zinc</keyword>
<feature type="compositionally biased region" description="Acidic residues" evidence="8">
    <location>
        <begin position="113"/>
        <end position="122"/>
    </location>
</feature>
<dbReference type="SMART" id="SM00355">
    <property type="entry name" value="ZnF_C2H2"/>
    <property type="match status" value="4"/>
</dbReference>
<sequence>MAEVATPVVGSQDDTAGAEVEGAEAERSLASSPAVTGPRVREEDITEIVTEGEAKAGHGFFRTSRGALRCGRCRSCSNRSLKRRCDLLEPPRHATGAPSKHRRHPPKPHGDDDANADADGDADNPHRAFATWQRRTLFEEDENADPAKAKFAWRRVTHARNSRSKMPPMRPDEPAVRTYGSSKQAAQGTGGDPDMVEELAAADDRGVAVVAPAPDLRPLGGADLLRLARAVMAAAEGRPPPTIASFVVDDSTFDGGDHDASVHGGARPRYSTLKCGVCAGCARGGRASAKDVATRRCDVYGEQTPEPANDAARRRERLPGNVGTPGKVGHKRARDEDGAHPTLCLPTATSSSVGWLTCETCGKSFAEKRFLLKHAKTHDADRPYTCAFEGCTMGFLDSSKLKRHWLTHPGVENLRRMCPYQKCGLAFATAAERASHMGEHTDERYYFCWNVQCNKRFNSREAMEAHVQKVHRNEIGAE</sequence>
<dbReference type="AlphaFoldDB" id="A0A7S0KT03"/>
<dbReference type="InterPro" id="IPR036236">
    <property type="entry name" value="Znf_C2H2_sf"/>
</dbReference>
<dbReference type="SUPFAM" id="SSF57667">
    <property type="entry name" value="beta-beta-alpha zinc fingers"/>
    <property type="match status" value="2"/>
</dbReference>
<feature type="region of interest" description="Disordered" evidence="8">
    <location>
        <begin position="87"/>
        <end position="125"/>
    </location>
</feature>
<dbReference type="EMBL" id="HBEV01011271">
    <property type="protein sequence ID" value="CAD8591322.1"/>
    <property type="molecule type" value="Transcribed_RNA"/>
</dbReference>
<dbReference type="GO" id="GO:0005667">
    <property type="term" value="C:transcription regulator complex"/>
    <property type="evidence" value="ECO:0007669"/>
    <property type="project" value="TreeGrafter"/>
</dbReference>
<feature type="domain" description="C2H2-type" evidence="9">
    <location>
        <begin position="384"/>
        <end position="413"/>
    </location>
</feature>
<dbReference type="GO" id="GO:0008270">
    <property type="term" value="F:zinc ion binding"/>
    <property type="evidence" value="ECO:0007669"/>
    <property type="project" value="UniProtKB-KW"/>
</dbReference>